<proteinExistence type="predicted"/>
<feature type="transmembrane region" description="Helical" evidence="1">
    <location>
        <begin position="578"/>
        <end position="595"/>
    </location>
</feature>
<comment type="caution">
    <text evidence="2">The sequence shown here is derived from an EMBL/GenBank/DDBJ whole genome shotgun (WGS) entry which is preliminary data.</text>
</comment>
<organism evidence="2 3">
    <name type="scientific">Prorocentrum cordatum</name>
    <dbReference type="NCBI Taxonomy" id="2364126"/>
    <lineage>
        <taxon>Eukaryota</taxon>
        <taxon>Sar</taxon>
        <taxon>Alveolata</taxon>
        <taxon>Dinophyceae</taxon>
        <taxon>Prorocentrales</taxon>
        <taxon>Prorocentraceae</taxon>
        <taxon>Prorocentrum</taxon>
    </lineage>
</organism>
<feature type="transmembrane region" description="Helical" evidence="1">
    <location>
        <begin position="768"/>
        <end position="790"/>
    </location>
</feature>
<keyword evidence="1" id="KW-0812">Transmembrane</keyword>
<feature type="transmembrane region" description="Helical" evidence="1">
    <location>
        <begin position="419"/>
        <end position="439"/>
    </location>
</feature>
<accession>A0ABN9U1D0</accession>
<keyword evidence="3" id="KW-1185">Reference proteome</keyword>
<dbReference type="InterPro" id="IPR007498">
    <property type="entry name" value="PqiA-like"/>
</dbReference>
<sequence length="823" mass="90087">MLILVDLLPPPPLTSFLPLLPPTHPPHSLPIPAVMSMDLRPPYAVDFRNCWAVPEVTVEHLERKTWHTADYFGLGGIVDMKVRQALEAAVEKMFQQQVCGAYEFSEHLQKMVDAALQTKLGLVSPSRRELDDPYDWHESRILQWMATFNEHAHTNRFSIKGALEPFLEGLSTPAGHCLLGSKSHGCSMEVPQEVTDLFNRTFDTTDGNQFNLTIENLEIRIIDFTIPTVKLPRLDESDHQVVGFDLAVAPLSFKLFGDIVVKSDAYNALCDIRKHASVDLVFNTIGASGAFLVQADAAEYRNLAPDQQASLACADSVITDFRLNDFRPHVGLESIGLYISPDEDQQATEKLVKGLREIADNLIVTGIRNSGDKIDNFLSAKTFEFISGYVNSKDGIGGLARSLGQDLGECPRKQGFMQAVGWALAAALAFAAAAALFSFDQRGPKLVAQASAALLHPDSLAAMPHTPAHWRLCVPAFAVGCILLYIESNTGVAAVMTVFLTSESARDVEVARLTEFGVVKSVWDLWSAGMRGLALLLFTFSVVFPYLKLTLCLVCWLLPMREGARGRILSVLNALAKWSLLDAFVLMTLMGLGALKGRMHGGISVAVYIDPRPSFVSFLVATIFSFALGEVILYCHEANHERHEESVDGYSKSRGGPLLAPTCTLIISLLLLIVASGLPVCTYEVQGLIGWFLNFLADDPDGNKSSFSLFSLGTKLWSVTSDVHRWEAAMMQLIYFLSAFVMNAAFVLGVCACSVTKTGGVAMRIRSFLSVIFACGAADVFAFGTILTVIETREGSFVPTPGWLKDQVQQLLLLPFLDLPTDP</sequence>
<name>A0ABN9U1D0_9DINO</name>
<dbReference type="PANTHER" id="PTHR34730">
    <property type="entry name" value="UNNAMED PRODUCT"/>
    <property type="match status" value="1"/>
</dbReference>
<feature type="transmembrane region" description="Helical" evidence="1">
    <location>
        <begin position="533"/>
        <end position="558"/>
    </location>
</feature>
<dbReference type="EMBL" id="CAUYUJ010015322">
    <property type="protein sequence ID" value="CAK0852559.1"/>
    <property type="molecule type" value="Genomic_DNA"/>
</dbReference>
<gene>
    <name evidence="2" type="ORF">PCOR1329_LOCUS44302</name>
</gene>
<evidence type="ECO:0000313" key="3">
    <source>
        <dbReference type="Proteomes" id="UP001189429"/>
    </source>
</evidence>
<keyword evidence="1" id="KW-0472">Membrane</keyword>
<dbReference type="Pfam" id="PF04403">
    <property type="entry name" value="PqiA"/>
    <property type="match status" value="1"/>
</dbReference>
<feature type="transmembrane region" description="Helical" evidence="1">
    <location>
        <begin position="656"/>
        <end position="678"/>
    </location>
</feature>
<keyword evidence="1" id="KW-1133">Transmembrane helix</keyword>
<evidence type="ECO:0000313" key="2">
    <source>
        <dbReference type="EMBL" id="CAK0852559.1"/>
    </source>
</evidence>
<dbReference type="PANTHER" id="PTHR34730:SF1">
    <property type="entry name" value="PARAQUAT-INDUCIBLE PROTEIN A"/>
    <property type="match status" value="1"/>
</dbReference>
<dbReference type="Proteomes" id="UP001189429">
    <property type="component" value="Unassembled WGS sequence"/>
</dbReference>
<evidence type="ECO:0000256" key="1">
    <source>
        <dbReference type="SAM" id="Phobius"/>
    </source>
</evidence>
<feature type="transmembrane region" description="Helical" evidence="1">
    <location>
        <begin position="615"/>
        <end position="635"/>
    </location>
</feature>
<protein>
    <submittedName>
        <fullName evidence="2">Uncharacterized protein</fullName>
    </submittedName>
</protein>
<feature type="transmembrane region" description="Helical" evidence="1">
    <location>
        <begin position="733"/>
        <end position="756"/>
    </location>
</feature>
<reference evidence="2" key="1">
    <citation type="submission" date="2023-10" db="EMBL/GenBank/DDBJ databases">
        <authorList>
            <person name="Chen Y."/>
            <person name="Shah S."/>
            <person name="Dougan E. K."/>
            <person name="Thang M."/>
            <person name="Chan C."/>
        </authorList>
    </citation>
    <scope>NUCLEOTIDE SEQUENCE [LARGE SCALE GENOMIC DNA]</scope>
</reference>